<comment type="similarity">
    <text evidence="3">Belongs to the cysteine synthase/cystathionine beta-synthase family.</text>
</comment>
<keyword evidence="7 10" id="KW-0663">Pyridoxal phosphate</keyword>
<gene>
    <name evidence="13" type="ORF">COV74_07535</name>
</gene>
<dbReference type="CDD" id="cd01561">
    <property type="entry name" value="CBS_like"/>
    <property type="match status" value="1"/>
</dbReference>
<evidence type="ECO:0000256" key="4">
    <source>
        <dbReference type="ARBA" id="ARBA00012681"/>
    </source>
</evidence>
<evidence type="ECO:0000256" key="7">
    <source>
        <dbReference type="ARBA" id="ARBA00022898"/>
    </source>
</evidence>
<protein>
    <recommendedName>
        <fullName evidence="4">cysteine synthase</fullName>
        <ecNumber evidence="4">2.5.1.47</ecNumber>
    </recommendedName>
</protein>
<dbReference type="Pfam" id="PF00291">
    <property type="entry name" value="PALP"/>
    <property type="match status" value="1"/>
</dbReference>
<proteinExistence type="inferred from homology"/>
<keyword evidence="5" id="KW-0028">Amino-acid biosynthesis</keyword>
<evidence type="ECO:0000256" key="2">
    <source>
        <dbReference type="ARBA" id="ARBA00004962"/>
    </source>
</evidence>
<name>A0A2H0LMS9_9BACT</name>
<feature type="binding site" evidence="10">
    <location>
        <begin position="178"/>
        <end position="182"/>
    </location>
    <ligand>
        <name>pyridoxal 5'-phosphate</name>
        <dbReference type="ChEBI" id="CHEBI:597326"/>
    </ligand>
</feature>
<comment type="caution">
    <text evidence="13">The sequence shown here is derived from an EMBL/GenBank/DDBJ whole genome shotgun (WGS) entry which is preliminary data.</text>
</comment>
<dbReference type="EC" id="2.5.1.47" evidence="4"/>
<keyword evidence="8" id="KW-0198">Cysteine biosynthesis</keyword>
<evidence type="ECO:0000256" key="11">
    <source>
        <dbReference type="PIRSR" id="PIRSR605856-51"/>
    </source>
</evidence>
<evidence type="ECO:0000256" key="8">
    <source>
        <dbReference type="ARBA" id="ARBA00023192"/>
    </source>
</evidence>
<dbReference type="InterPro" id="IPR036052">
    <property type="entry name" value="TrpB-like_PALP_sf"/>
</dbReference>
<evidence type="ECO:0000313" key="14">
    <source>
        <dbReference type="Proteomes" id="UP000230859"/>
    </source>
</evidence>
<feature type="domain" description="Tryptophan synthase beta chain-like PALP" evidence="12">
    <location>
        <begin position="8"/>
        <end position="286"/>
    </location>
</feature>
<evidence type="ECO:0000256" key="9">
    <source>
        <dbReference type="ARBA" id="ARBA00047931"/>
    </source>
</evidence>
<evidence type="ECO:0000256" key="10">
    <source>
        <dbReference type="PIRSR" id="PIRSR605856-50"/>
    </source>
</evidence>
<evidence type="ECO:0000256" key="5">
    <source>
        <dbReference type="ARBA" id="ARBA00022605"/>
    </source>
</evidence>
<evidence type="ECO:0000256" key="6">
    <source>
        <dbReference type="ARBA" id="ARBA00022679"/>
    </source>
</evidence>
<feature type="modified residue" description="N6-(pyridoxal phosphate)lysine" evidence="11">
    <location>
        <position position="43"/>
    </location>
</feature>
<evidence type="ECO:0000313" key="13">
    <source>
        <dbReference type="EMBL" id="PIQ85742.1"/>
    </source>
</evidence>
<organism evidence="13 14">
    <name type="scientific">Candidatus Abzuiibacterium crystallinum</name>
    <dbReference type="NCBI Taxonomy" id="1974748"/>
    <lineage>
        <taxon>Bacteria</taxon>
        <taxon>Pseudomonadati</taxon>
        <taxon>Candidatus Omnitrophota</taxon>
        <taxon>Candidatus Abzuiibacterium</taxon>
    </lineage>
</organism>
<comment type="cofactor">
    <cofactor evidence="1 10">
        <name>pyridoxal 5'-phosphate</name>
        <dbReference type="ChEBI" id="CHEBI:597326"/>
    </cofactor>
</comment>
<evidence type="ECO:0000256" key="1">
    <source>
        <dbReference type="ARBA" id="ARBA00001933"/>
    </source>
</evidence>
<dbReference type="InterPro" id="IPR050214">
    <property type="entry name" value="Cys_Synth/Cystath_Beta-Synth"/>
</dbReference>
<evidence type="ECO:0000259" key="12">
    <source>
        <dbReference type="Pfam" id="PF00291"/>
    </source>
</evidence>
<keyword evidence="6" id="KW-0808">Transferase</keyword>
<accession>A0A2H0LMS9</accession>
<feature type="binding site" evidence="10">
    <location>
        <position position="73"/>
    </location>
    <ligand>
        <name>pyridoxal 5'-phosphate</name>
        <dbReference type="ChEBI" id="CHEBI:597326"/>
    </ligand>
</feature>
<comment type="pathway">
    <text evidence="2">Amino-acid biosynthesis; L-cysteine biosynthesis; L-cysteine from L-serine: step 2/2.</text>
</comment>
<dbReference type="InterPro" id="IPR001926">
    <property type="entry name" value="TrpB-like_PALP"/>
</dbReference>
<reference evidence="13 14" key="1">
    <citation type="submission" date="2017-09" db="EMBL/GenBank/DDBJ databases">
        <title>Depth-based differentiation of microbial function through sediment-hosted aquifers and enrichment of novel symbionts in the deep terrestrial subsurface.</title>
        <authorList>
            <person name="Probst A.J."/>
            <person name="Ladd B."/>
            <person name="Jarett J.K."/>
            <person name="Geller-Mcgrath D.E."/>
            <person name="Sieber C.M."/>
            <person name="Emerson J.B."/>
            <person name="Anantharaman K."/>
            <person name="Thomas B.C."/>
            <person name="Malmstrom R."/>
            <person name="Stieglmeier M."/>
            <person name="Klingl A."/>
            <person name="Woyke T."/>
            <person name="Ryan C.M."/>
            <person name="Banfield J.F."/>
        </authorList>
    </citation>
    <scope>NUCLEOTIDE SEQUENCE [LARGE SCALE GENOMIC DNA]</scope>
    <source>
        <strain evidence="13">CG11_big_fil_rev_8_21_14_0_20_45_26</strain>
    </source>
</reference>
<dbReference type="InterPro" id="IPR001216">
    <property type="entry name" value="P-phosphate_BS"/>
</dbReference>
<dbReference type="Proteomes" id="UP000230859">
    <property type="component" value="Unassembled WGS sequence"/>
</dbReference>
<dbReference type="GO" id="GO:0004124">
    <property type="term" value="F:cysteine synthase activity"/>
    <property type="evidence" value="ECO:0007669"/>
    <property type="project" value="UniProtKB-EC"/>
</dbReference>
<dbReference type="EMBL" id="PCVY01000062">
    <property type="protein sequence ID" value="PIQ85742.1"/>
    <property type="molecule type" value="Genomic_DNA"/>
</dbReference>
<sequence>MSKFDLLTQIGNTPLVKIKRLNQNPRVTILAKLEWFNPGGSVKDRAAYHMISSGEKSGALTHEKTILDATSGNTGIAYAMIGALKGYRVQLVVPKNICHERRHMTAAYGAELIFSDPREGSDGAIRKCLEIYHASPDRYFFPDQYNNDENWKAHYQTTGPEIWKQTDGQMTHFVAGLGTSGTFMGTGRFLREKNKNIRLVQVQPDAPFHGLEGWKHMKTAIKPGFYREDFADETIEVSTEESHRTTKLLAKKEGLFAGVSPGGAMAAALKLAQKLSSGTIVVIFADGGDRYMNEKFWEVEE</sequence>
<dbReference type="GO" id="GO:0006535">
    <property type="term" value="P:cysteine biosynthetic process from serine"/>
    <property type="evidence" value="ECO:0007669"/>
    <property type="project" value="InterPro"/>
</dbReference>
<dbReference type="AlphaFoldDB" id="A0A2H0LMS9"/>
<dbReference type="InterPro" id="IPR005856">
    <property type="entry name" value="Cys_synth"/>
</dbReference>
<dbReference type="FunFam" id="3.40.50.1100:FF:000003">
    <property type="entry name" value="Cystathionine beta-synthase"/>
    <property type="match status" value="1"/>
</dbReference>
<dbReference type="PROSITE" id="PS00901">
    <property type="entry name" value="CYS_SYNTHASE"/>
    <property type="match status" value="1"/>
</dbReference>
<feature type="binding site" evidence="10">
    <location>
        <position position="260"/>
    </location>
    <ligand>
        <name>pyridoxal 5'-phosphate</name>
        <dbReference type="ChEBI" id="CHEBI:597326"/>
    </ligand>
</feature>
<dbReference type="PANTHER" id="PTHR10314">
    <property type="entry name" value="CYSTATHIONINE BETA-SYNTHASE"/>
    <property type="match status" value="1"/>
</dbReference>
<comment type="catalytic activity">
    <reaction evidence="9">
        <text>O-acetyl-L-serine + hydrogen sulfide = L-cysteine + acetate</text>
        <dbReference type="Rhea" id="RHEA:14829"/>
        <dbReference type="ChEBI" id="CHEBI:29919"/>
        <dbReference type="ChEBI" id="CHEBI:30089"/>
        <dbReference type="ChEBI" id="CHEBI:35235"/>
        <dbReference type="ChEBI" id="CHEBI:58340"/>
        <dbReference type="EC" id="2.5.1.47"/>
    </reaction>
</comment>
<dbReference type="SUPFAM" id="SSF53686">
    <property type="entry name" value="Tryptophan synthase beta subunit-like PLP-dependent enzymes"/>
    <property type="match status" value="1"/>
</dbReference>
<evidence type="ECO:0000256" key="3">
    <source>
        <dbReference type="ARBA" id="ARBA00007103"/>
    </source>
</evidence>
<dbReference type="Gene3D" id="3.40.50.1100">
    <property type="match status" value="2"/>
</dbReference>
<dbReference type="NCBIfam" id="TIGR01136">
    <property type="entry name" value="cysKM"/>
    <property type="match status" value="1"/>
</dbReference>